<name>A0ABW1MEA0_9ACTN</name>
<evidence type="ECO:0000256" key="1">
    <source>
        <dbReference type="ARBA" id="ARBA00023125"/>
    </source>
</evidence>
<dbReference type="InterPro" id="IPR010095">
    <property type="entry name" value="Cas12f1-like_TNB"/>
</dbReference>
<dbReference type="EMBL" id="JBHSPX010000001">
    <property type="protein sequence ID" value="MFC6061357.1"/>
    <property type="molecule type" value="Genomic_DNA"/>
</dbReference>
<feature type="domain" description="Cas12f1-like TNB" evidence="3">
    <location>
        <begin position="12"/>
        <end position="34"/>
    </location>
</feature>
<keyword evidence="1" id="KW-0238">DNA-binding</keyword>
<proteinExistence type="predicted"/>
<sequence>MIKDAAPKPLHIRVWTCEACGAVLDRDINAAVNIAKAAGLAVSACGARVRPGRVPAQRDETGTHRDGQPTVVGISGL</sequence>
<dbReference type="Proteomes" id="UP001596139">
    <property type="component" value="Unassembled WGS sequence"/>
</dbReference>
<feature type="region of interest" description="Disordered" evidence="2">
    <location>
        <begin position="53"/>
        <end position="77"/>
    </location>
</feature>
<dbReference type="Pfam" id="PF07282">
    <property type="entry name" value="Cas12f1-like_TNB"/>
    <property type="match status" value="1"/>
</dbReference>
<keyword evidence="5" id="KW-1185">Reference proteome</keyword>
<evidence type="ECO:0000259" key="3">
    <source>
        <dbReference type="Pfam" id="PF07282"/>
    </source>
</evidence>
<evidence type="ECO:0000313" key="5">
    <source>
        <dbReference type="Proteomes" id="UP001596139"/>
    </source>
</evidence>
<evidence type="ECO:0000313" key="4">
    <source>
        <dbReference type="EMBL" id="MFC6061357.1"/>
    </source>
</evidence>
<reference evidence="5" key="1">
    <citation type="journal article" date="2019" name="Int. J. Syst. Evol. Microbiol.">
        <title>The Global Catalogue of Microorganisms (GCM) 10K type strain sequencing project: providing services to taxonomists for standard genome sequencing and annotation.</title>
        <authorList>
            <consortium name="The Broad Institute Genomics Platform"/>
            <consortium name="The Broad Institute Genome Sequencing Center for Infectious Disease"/>
            <person name="Wu L."/>
            <person name="Ma J."/>
        </authorList>
    </citation>
    <scope>NUCLEOTIDE SEQUENCE [LARGE SCALE GENOMIC DNA]</scope>
    <source>
        <strain evidence="5">CGMCC 1.15180</strain>
    </source>
</reference>
<accession>A0ABW1MEA0</accession>
<evidence type="ECO:0000256" key="2">
    <source>
        <dbReference type="SAM" id="MobiDB-lite"/>
    </source>
</evidence>
<dbReference type="RefSeq" id="WP_382467325.1">
    <property type="nucleotide sequence ID" value="NZ_JBHSPX010000001.1"/>
</dbReference>
<feature type="compositionally biased region" description="Basic and acidic residues" evidence="2">
    <location>
        <begin position="56"/>
        <end position="67"/>
    </location>
</feature>
<comment type="caution">
    <text evidence="4">The sequence shown here is derived from an EMBL/GenBank/DDBJ whole genome shotgun (WGS) entry which is preliminary data.</text>
</comment>
<organism evidence="4 5">
    <name type="scientific">Streptomyces ochraceiscleroticus</name>
    <dbReference type="NCBI Taxonomy" id="47761"/>
    <lineage>
        <taxon>Bacteria</taxon>
        <taxon>Bacillati</taxon>
        <taxon>Actinomycetota</taxon>
        <taxon>Actinomycetes</taxon>
        <taxon>Kitasatosporales</taxon>
        <taxon>Streptomycetaceae</taxon>
        <taxon>Streptomyces</taxon>
    </lineage>
</organism>
<gene>
    <name evidence="4" type="ORF">ACFP4F_02170</name>
</gene>
<protein>
    <submittedName>
        <fullName evidence="4">Zinc ribbon domain-containing protein</fullName>
    </submittedName>
</protein>